<evidence type="ECO:0000313" key="2">
    <source>
        <dbReference type="EMBL" id="CCI53025.1"/>
    </source>
</evidence>
<evidence type="ECO:0000256" key="1">
    <source>
        <dbReference type="SAM" id="Phobius"/>
    </source>
</evidence>
<reference evidence="2 3" key="1">
    <citation type="journal article" date="2013" name="ISME J.">
        <title>A metabolic model for members of the genus Tetrasphaera involved in enhanced biological phosphorus removal.</title>
        <authorList>
            <person name="Kristiansen R."/>
            <person name="Nguyen H.T.T."/>
            <person name="Saunders A.M."/>
            <person name="Nielsen J.L."/>
            <person name="Wimmer R."/>
            <person name="Le V.Q."/>
            <person name="McIlroy S.J."/>
            <person name="Petrovski S."/>
            <person name="Seviour R.J."/>
            <person name="Calteau A."/>
            <person name="Nielsen K.L."/>
            <person name="Nielsen P.H."/>
        </authorList>
    </citation>
    <scope>NUCLEOTIDE SEQUENCE [LARGE SCALE GENOMIC DNA]</scope>
    <source>
        <strain evidence="2 3">Ben 74</strain>
    </source>
</reference>
<protein>
    <submittedName>
        <fullName evidence="2">Uncharacterized protein</fullName>
    </submittedName>
</protein>
<dbReference type="EMBL" id="CAJC01000137">
    <property type="protein sequence ID" value="CCI53025.1"/>
    <property type="molecule type" value="Genomic_DNA"/>
</dbReference>
<keyword evidence="1" id="KW-0472">Membrane</keyword>
<sequence>MNIPKGFTPTTVDMHGQWATIWSAFTGAFGTDITRLMSVIGTIVVIVAIAGLIWEKRRQGFGGQGMGGQGMGKLWGALVAGTLLLAPEVILPFALKIADAIVNFVLGFFD</sequence>
<keyword evidence="1" id="KW-0812">Transmembrane</keyword>
<dbReference type="AlphaFoldDB" id="A0A077MAZ4"/>
<evidence type="ECO:0000313" key="3">
    <source>
        <dbReference type="Proteomes" id="UP000035720"/>
    </source>
</evidence>
<feature type="transmembrane region" description="Helical" evidence="1">
    <location>
        <begin position="33"/>
        <end position="54"/>
    </location>
</feature>
<gene>
    <name evidence="2" type="ORF">BN13_280022</name>
</gene>
<dbReference type="RefSeq" id="WP_048545342.1">
    <property type="nucleotide sequence ID" value="NZ_HF571038.1"/>
</dbReference>
<organism evidence="2 3">
    <name type="scientific">Nostocoides jenkinsii Ben 74</name>
    <dbReference type="NCBI Taxonomy" id="1193518"/>
    <lineage>
        <taxon>Bacteria</taxon>
        <taxon>Bacillati</taxon>
        <taxon>Actinomycetota</taxon>
        <taxon>Actinomycetes</taxon>
        <taxon>Micrococcales</taxon>
        <taxon>Intrasporangiaceae</taxon>
        <taxon>Nostocoides</taxon>
    </lineage>
</organism>
<keyword evidence="3" id="KW-1185">Reference proteome</keyword>
<comment type="caution">
    <text evidence="2">The sequence shown here is derived from an EMBL/GenBank/DDBJ whole genome shotgun (WGS) entry which is preliminary data.</text>
</comment>
<proteinExistence type="predicted"/>
<dbReference type="Proteomes" id="UP000035720">
    <property type="component" value="Unassembled WGS sequence"/>
</dbReference>
<accession>A0A077MAZ4</accession>
<keyword evidence="1" id="KW-1133">Transmembrane helix</keyword>
<feature type="transmembrane region" description="Helical" evidence="1">
    <location>
        <begin position="74"/>
        <end position="95"/>
    </location>
</feature>
<name>A0A077MAZ4_9MICO</name>
<dbReference type="OrthoDB" id="5150056at2"/>
<dbReference type="STRING" id="1193518.BN13_280022"/>